<evidence type="ECO:0000256" key="4">
    <source>
        <dbReference type="PROSITE-ProRule" id="PRU00510"/>
    </source>
</evidence>
<feature type="compositionally biased region" description="Basic residues" evidence="5">
    <location>
        <begin position="1"/>
        <end position="14"/>
    </location>
</feature>
<evidence type="ECO:0000313" key="7">
    <source>
        <dbReference type="EMBL" id="PQJ27561.1"/>
    </source>
</evidence>
<keyword evidence="2" id="KW-0863">Zinc-finger</keyword>
<keyword evidence="1" id="KW-0479">Metal-binding</keyword>
<comment type="caution">
    <text evidence="7">The sequence shown here is derived from an EMBL/GenBank/DDBJ whole genome shotgun (WGS) entry which is preliminary data.</text>
</comment>
<dbReference type="InterPro" id="IPR020458">
    <property type="entry name" value="Znf_DskA_TraR_CS"/>
</dbReference>
<protein>
    <recommendedName>
        <fullName evidence="6">Zinc finger DksA/TraR C4-type domain-containing protein</fullName>
    </recommendedName>
</protein>
<organism evidence="7 8">
    <name type="scientific">Rubritalea profundi</name>
    <dbReference type="NCBI Taxonomy" id="1658618"/>
    <lineage>
        <taxon>Bacteria</taxon>
        <taxon>Pseudomonadati</taxon>
        <taxon>Verrucomicrobiota</taxon>
        <taxon>Verrucomicrobiia</taxon>
        <taxon>Verrucomicrobiales</taxon>
        <taxon>Rubritaleaceae</taxon>
        <taxon>Rubritalea</taxon>
    </lineage>
</organism>
<dbReference type="Gene3D" id="1.20.120.910">
    <property type="entry name" value="DksA, coiled-coil domain"/>
    <property type="match status" value="1"/>
</dbReference>
<evidence type="ECO:0000256" key="3">
    <source>
        <dbReference type="ARBA" id="ARBA00022833"/>
    </source>
</evidence>
<dbReference type="PROSITE" id="PS51128">
    <property type="entry name" value="ZF_DKSA_2"/>
    <property type="match status" value="1"/>
</dbReference>
<keyword evidence="3" id="KW-0862">Zinc</keyword>
<proteinExistence type="predicted"/>
<dbReference type="GO" id="GO:0008270">
    <property type="term" value="F:zinc ion binding"/>
    <property type="evidence" value="ECO:0007669"/>
    <property type="project" value="UniProtKB-KW"/>
</dbReference>
<feature type="region of interest" description="Disordered" evidence="5">
    <location>
        <begin position="1"/>
        <end position="43"/>
    </location>
</feature>
<evidence type="ECO:0000256" key="2">
    <source>
        <dbReference type="ARBA" id="ARBA00022771"/>
    </source>
</evidence>
<evidence type="ECO:0000256" key="5">
    <source>
        <dbReference type="SAM" id="MobiDB-lite"/>
    </source>
</evidence>
<dbReference type="EMBL" id="MQWA01000001">
    <property type="protein sequence ID" value="PQJ27561.1"/>
    <property type="molecule type" value="Genomic_DNA"/>
</dbReference>
<sequence>MKQTSKKASKKVTKKAASEKPPAKKSPPKSSINKGSVKKPIKKAPVKPVKLTVFIKKQYQRLLDLRDELVDTTTDKAQDTLRNHPEGSEATGSGMHQGDAGSDAYDRDLALNILSKEQDALYEIEQALCRVKSGGYGICEMSSEKIPKERLEAIPFCRLTVKCQEKWEDSHGKNRFRRSDEVGFAGLTHTL</sequence>
<feature type="zinc finger region" description="dksA C4-type" evidence="4">
    <location>
        <begin position="139"/>
        <end position="163"/>
    </location>
</feature>
<feature type="compositionally biased region" description="Basic and acidic residues" evidence="5">
    <location>
        <begin position="76"/>
        <end position="87"/>
    </location>
</feature>
<dbReference type="SUPFAM" id="SSF57716">
    <property type="entry name" value="Glucocorticoid receptor-like (DNA-binding domain)"/>
    <property type="match status" value="1"/>
</dbReference>
<dbReference type="InterPro" id="IPR000962">
    <property type="entry name" value="Znf_DskA_TraR"/>
</dbReference>
<reference evidence="7 8" key="1">
    <citation type="submission" date="2016-12" db="EMBL/GenBank/DDBJ databases">
        <title>Study of bacterial adaptation to deep sea.</title>
        <authorList>
            <person name="Song J."/>
            <person name="Yoshizawa S."/>
            <person name="Kogure K."/>
        </authorList>
    </citation>
    <scope>NUCLEOTIDE SEQUENCE [LARGE SCALE GENOMIC DNA]</scope>
    <source>
        <strain evidence="7 8">SAORIC-165</strain>
    </source>
</reference>
<dbReference type="Pfam" id="PF01258">
    <property type="entry name" value="zf-dskA_traR"/>
    <property type="match status" value="1"/>
</dbReference>
<dbReference type="InterPro" id="IPR037187">
    <property type="entry name" value="DnaK_N"/>
</dbReference>
<accession>A0A2S7TZB1</accession>
<dbReference type="PROSITE" id="PS01102">
    <property type="entry name" value="ZF_DKSA_1"/>
    <property type="match status" value="1"/>
</dbReference>
<dbReference type="PANTHER" id="PTHR33823:SF4">
    <property type="entry name" value="GENERAL STRESS PROTEIN 16O"/>
    <property type="match status" value="1"/>
</dbReference>
<gene>
    <name evidence="7" type="ORF">BSZ32_03005</name>
</gene>
<dbReference type="PANTHER" id="PTHR33823">
    <property type="entry name" value="RNA POLYMERASE-BINDING TRANSCRIPTION FACTOR DKSA-RELATED"/>
    <property type="match status" value="1"/>
</dbReference>
<dbReference type="SUPFAM" id="SSF109635">
    <property type="entry name" value="DnaK suppressor protein DksA, alpha-hairpin domain"/>
    <property type="match status" value="1"/>
</dbReference>
<name>A0A2S7TZB1_9BACT</name>
<dbReference type="AlphaFoldDB" id="A0A2S7TZB1"/>
<feature type="domain" description="Zinc finger DksA/TraR C4-type" evidence="6">
    <location>
        <begin position="134"/>
        <end position="166"/>
    </location>
</feature>
<evidence type="ECO:0000259" key="6">
    <source>
        <dbReference type="Pfam" id="PF01258"/>
    </source>
</evidence>
<keyword evidence="8" id="KW-1185">Reference proteome</keyword>
<evidence type="ECO:0000256" key="1">
    <source>
        <dbReference type="ARBA" id="ARBA00022723"/>
    </source>
</evidence>
<feature type="region of interest" description="Disordered" evidence="5">
    <location>
        <begin position="76"/>
        <end position="102"/>
    </location>
</feature>
<dbReference type="Proteomes" id="UP000239907">
    <property type="component" value="Unassembled WGS sequence"/>
</dbReference>
<evidence type="ECO:0000313" key="8">
    <source>
        <dbReference type="Proteomes" id="UP000239907"/>
    </source>
</evidence>